<evidence type="ECO:0000256" key="12">
    <source>
        <dbReference type="SAM" id="Phobius"/>
    </source>
</evidence>
<dbReference type="PROSITE" id="PS00981">
    <property type="entry name" value="G_PROTEIN_RECEP_F3_3"/>
    <property type="match status" value="1"/>
</dbReference>
<dbReference type="SUPFAM" id="SSF53822">
    <property type="entry name" value="Periplasmic binding protein-like I"/>
    <property type="match status" value="1"/>
</dbReference>
<keyword evidence="6 12" id="KW-1133">Transmembrane helix</keyword>
<dbReference type="Pfam" id="PF01094">
    <property type="entry name" value="ANF_receptor"/>
    <property type="match status" value="1"/>
</dbReference>
<dbReference type="InterPro" id="IPR028082">
    <property type="entry name" value="Peripla_BP_I"/>
</dbReference>
<evidence type="ECO:0000256" key="10">
    <source>
        <dbReference type="ARBA" id="ARBA00023180"/>
    </source>
</evidence>
<feature type="transmembrane region" description="Helical" evidence="12">
    <location>
        <begin position="679"/>
        <end position="703"/>
    </location>
</feature>
<dbReference type="PROSITE" id="PS50259">
    <property type="entry name" value="G_PROTEIN_RECEP_F3_4"/>
    <property type="match status" value="1"/>
</dbReference>
<dbReference type="InterPro" id="IPR011500">
    <property type="entry name" value="GPCR_3_9-Cys_dom"/>
</dbReference>
<evidence type="ECO:0000256" key="7">
    <source>
        <dbReference type="ARBA" id="ARBA00023040"/>
    </source>
</evidence>
<protein>
    <submittedName>
        <fullName evidence="15">Type-2 vomeronasal receptor</fullName>
    </submittedName>
</protein>
<feature type="transmembrane region" description="Helical" evidence="12">
    <location>
        <begin position="646"/>
        <end position="667"/>
    </location>
</feature>
<keyword evidence="4 12" id="KW-0812">Transmembrane</keyword>
<gene>
    <name evidence="15" type="ORF">NXF25_021254</name>
</gene>
<feature type="transmembrane region" description="Helical" evidence="12">
    <location>
        <begin position="723"/>
        <end position="742"/>
    </location>
</feature>
<dbReference type="PRINTS" id="PR01535">
    <property type="entry name" value="VOMERONASL2R"/>
</dbReference>
<accession>A0AAW1B8L1</accession>
<dbReference type="InterPro" id="IPR038550">
    <property type="entry name" value="GPCR_3_9-Cys_sf"/>
</dbReference>
<dbReference type="FunFam" id="2.10.50.30:FF:000002">
    <property type="entry name" value="Vomeronasal 2 receptor, h1"/>
    <property type="match status" value="1"/>
</dbReference>
<keyword evidence="16" id="KW-1185">Reference proteome</keyword>
<dbReference type="EMBL" id="JAOTOJ010000008">
    <property type="protein sequence ID" value="KAK9397893.1"/>
    <property type="molecule type" value="Genomic_DNA"/>
</dbReference>
<dbReference type="PANTHER" id="PTHR24061:SF599">
    <property type="entry name" value="G-PROTEIN COUPLED RECEPTORS FAMILY 3 PROFILE DOMAIN-CONTAINING PROTEIN"/>
    <property type="match status" value="1"/>
</dbReference>
<dbReference type="Gene3D" id="3.40.50.2300">
    <property type="match status" value="2"/>
</dbReference>
<dbReference type="GO" id="GO:0005886">
    <property type="term" value="C:plasma membrane"/>
    <property type="evidence" value="ECO:0007669"/>
    <property type="project" value="UniProtKB-SubCell"/>
</dbReference>
<evidence type="ECO:0000256" key="5">
    <source>
        <dbReference type="ARBA" id="ARBA00022729"/>
    </source>
</evidence>
<feature type="transmembrane region" description="Helical" evidence="12">
    <location>
        <begin position="803"/>
        <end position="823"/>
    </location>
</feature>
<dbReference type="InterPro" id="IPR000068">
    <property type="entry name" value="GPCR_3_Ca_sens_rcpt-rel"/>
</dbReference>
<keyword evidence="3" id="KW-1003">Cell membrane</keyword>
<dbReference type="PRINTS" id="PR00248">
    <property type="entry name" value="GPCRMGR"/>
</dbReference>
<dbReference type="GO" id="GO:0004930">
    <property type="term" value="F:G protein-coupled receptor activity"/>
    <property type="evidence" value="ECO:0007669"/>
    <property type="project" value="UniProtKB-KW"/>
</dbReference>
<evidence type="ECO:0000256" key="2">
    <source>
        <dbReference type="ARBA" id="ARBA00007242"/>
    </source>
</evidence>
<keyword evidence="11" id="KW-0807">Transducer</keyword>
<keyword evidence="7" id="KW-0297">G-protein coupled receptor</keyword>
<reference evidence="15 16" key="1">
    <citation type="journal article" date="2024" name="Proc. Natl. Acad. Sci. U.S.A.">
        <title>The genetic regulatory architecture and epigenomic basis for age-related changes in rattlesnake venom.</title>
        <authorList>
            <person name="Hogan M.P."/>
            <person name="Holding M.L."/>
            <person name="Nystrom G.S."/>
            <person name="Colston T.J."/>
            <person name="Bartlett D.A."/>
            <person name="Mason A.J."/>
            <person name="Ellsworth S.A."/>
            <person name="Rautsaw R.M."/>
            <person name="Lawrence K.C."/>
            <person name="Strickland J.L."/>
            <person name="He B."/>
            <person name="Fraser P."/>
            <person name="Margres M.J."/>
            <person name="Gilbert D.M."/>
            <person name="Gibbs H.L."/>
            <person name="Parkinson C.L."/>
            <person name="Rokyta D.R."/>
        </authorList>
    </citation>
    <scope>NUCLEOTIDE SEQUENCE [LARGE SCALE GENOMIC DNA]</scope>
    <source>
        <strain evidence="15">DRR0105</strain>
    </source>
</reference>
<dbReference type="AlphaFoldDB" id="A0AAW1B8L1"/>
<evidence type="ECO:0000256" key="1">
    <source>
        <dbReference type="ARBA" id="ARBA00004651"/>
    </source>
</evidence>
<comment type="similarity">
    <text evidence="2">Belongs to the G-protein coupled receptor 3 family.</text>
</comment>
<evidence type="ECO:0000313" key="15">
    <source>
        <dbReference type="EMBL" id="KAK9397893.1"/>
    </source>
</evidence>
<dbReference type="InterPro" id="IPR004073">
    <property type="entry name" value="GPCR_3_vmron_rcpt_2"/>
</dbReference>
<comment type="caution">
    <text evidence="15">The sequence shown here is derived from an EMBL/GenBank/DDBJ whole genome shotgun (WGS) entry which is preliminary data.</text>
</comment>
<evidence type="ECO:0000256" key="8">
    <source>
        <dbReference type="ARBA" id="ARBA00023136"/>
    </source>
</evidence>
<dbReference type="Pfam" id="PF07562">
    <property type="entry name" value="NCD3G"/>
    <property type="match status" value="1"/>
</dbReference>
<dbReference type="InterPro" id="IPR001828">
    <property type="entry name" value="ANF_lig-bd_rcpt"/>
</dbReference>
<feature type="transmembrane region" description="Helical" evidence="12">
    <location>
        <begin position="835"/>
        <end position="859"/>
    </location>
</feature>
<feature type="transmembrane region" description="Helical" evidence="12">
    <location>
        <begin position="609"/>
        <end position="634"/>
    </location>
</feature>
<keyword evidence="9 15" id="KW-0675">Receptor</keyword>
<organism evidence="15 16">
    <name type="scientific">Crotalus adamanteus</name>
    <name type="common">Eastern diamondback rattlesnake</name>
    <dbReference type="NCBI Taxonomy" id="8729"/>
    <lineage>
        <taxon>Eukaryota</taxon>
        <taxon>Metazoa</taxon>
        <taxon>Chordata</taxon>
        <taxon>Craniata</taxon>
        <taxon>Vertebrata</taxon>
        <taxon>Euteleostomi</taxon>
        <taxon>Lepidosauria</taxon>
        <taxon>Squamata</taxon>
        <taxon>Bifurcata</taxon>
        <taxon>Unidentata</taxon>
        <taxon>Episquamata</taxon>
        <taxon>Toxicofera</taxon>
        <taxon>Serpentes</taxon>
        <taxon>Colubroidea</taxon>
        <taxon>Viperidae</taxon>
        <taxon>Crotalinae</taxon>
        <taxon>Crotalus</taxon>
    </lineage>
</organism>
<dbReference type="Gene3D" id="2.10.50.30">
    <property type="entry name" value="GPCR, family 3, nine cysteines domain"/>
    <property type="match status" value="1"/>
</dbReference>
<dbReference type="Proteomes" id="UP001474421">
    <property type="component" value="Unassembled WGS sequence"/>
</dbReference>
<feature type="signal peptide" evidence="13">
    <location>
        <begin position="1"/>
        <end position="16"/>
    </location>
</feature>
<dbReference type="Pfam" id="PF00003">
    <property type="entry name" value="7tm_3"/>
    <property type="match status" value="1"/>
</dbReference>
<evidence type="ECO:0000256" key="6">
    <source>
        <dbReference type="ARBA" id="ARBA00022989"/>
    </source>
</evidence>
<evidence type="ECO:0000256" key="9">
    <source>
        <dbReference type="ARBA" id="ARBA00023170"/>
    </source>
</evidence>
<dbReference type="FunFam" id="3.40.50.2300:FF:000024">
    <property type="entry name" value="Vomeronasal 2, receptor 73"/>
    <property type="match status" value="1"/>
</dbReference>
<proteinExistence type="inferred from homology"/>
<feature type="chain" id="PRO_5043934545" evidence="13">
    <location>
        <begin position="17"/>
        <end position="882"/>
    </location>
</feature>
<evidence type="ECO:0000256" key="13">
    <source>
        <dbReference type="SAM" id="SignalP"/>
    </source>
</evidence>
<keyword evidence="8 12" id="KW-0472">Membrane</keyword>
<dbReference type="InterPro" id="IPR017978">
    <property type="entry name" value="GPCR_3_C"/>
</dbReference>
<dbReference type="InterPro" id="IPR017979">
    <property type="entry name" value="GPCR_3_CS"/>
</dbReference>
<keyword evidence="10" id="KW-0325">Glycoprotein</keyword>
<evidence type="ECO:0000256" key="4">
    <source>
        <dbReference type="ARBA" id="ARBA00022692"/>
    </source>
</evidence>
<evidence type="ECO:0000259" key="14">
    <source>
        <dbReference type="PROSITE" id="PS50259"/>
    </source>
</evidence>
<comment type="subcellular location">
    <subcellularLocation>
        <location evidence="1">Cell membrane</location>
        <topology evidence="1">Multi-pass membrane protein</topology>
    </subcellularLocation>
</comment>
<dbReference type="InterPro" id="IPR000337">
    <property type="entry name" value="GPCR_3"/>
</dbReference>
<feature type="domain" description="G-protein coupled receptors family 3 profile" evidence="14">
    <location>
        <begin position="609"/>
        <end position="873"/>
    </location>
</feature>
<evidence type="ECO:0000256" key="3">
    <source>
        <dbReference type="ARBA" id="ARBA00022475"/>
    </source>
</evidence>
<keyword evidence="5 13" id="KW-0732">Signal</keyword>
<dbReference type="PANTHER" id="PTHR24061">
    <property type="entry name" value="CALCIUM-SENSING RECEPTOR-RELATED"/>
    <property type="match status" value="1"/>
</dbReference>
<evidence type="ECO:0000313" key="16">
    <source>
        <dbReference type="Proteomes" id="UP001474421"/>
    </source>
</evidence>
<name>A0AAW1B8L1_CROAD</name>
<sequence>MLFLALMIVLAVVLYGQRMIPLTKCPIKAPLPILHKYYQPGDFIIASITSQVYIFSSPITFQKQPSDETFDDLLMFTQNYQHILALVFAVKELNGNPQILPNVSLGFHILNSYFLARWTYLASMELLSTQDKFTPNYKCDIQSRIVGVIGGPTSEVCLHMTNILSTYKIPQILYGSSSIIKDKTKEDFFHKMFPNETHHYWGILELLLHFRWIWIGVIISDDDNGDGFVQCVLPLYSQKGICVEFLETIPKITFSSKIAEIATEWFATSRIVTGSTANTVVIQGEIHTISVLRTIFQFSQFYDIRIKSRVWIMTAQMDFVSPGFLRDCEIHFLHGALSFAVHTNFPIGFQKFLKERNPFSENKDGFIQIFWKNVFNCDFSNSTLEERDEEICTGEERLDSLPGTLFDTSMSGHSYSIYNAVYIMAYALYAITSSKSKERAKITNMRQEYLLEKAWQLHKFIRSTSFINSAGENISFDDKGHIIAGFDIFSWVTYSNNTFTKVKVGWVDPNSFSSKSLNIHEISMIWPTRFNQKRPHSLCNDNCQSGSSRVKIEGKPFCCYECLPCPEGKITSQNDMDNCLPCPEGQYPNNNHDSCLPKHTVFLSYEDPLGISLATTTIVFVCIATAVLGIFIKYQDTPIVKANNRNITCLLLVSLLLSFLCSFLFIGKPEKVTCLLRQSAFGVVFSVAISCILAKTIVVILVFMASVPGSKLRQWLGKPLDNYVVVSCSLIQVTLCAIWLVTSPPYPDADINLVANEIILGCNEGSTLMFYCILLYLLFLAIVGFSVAFKARHLPDSFNETKFISFSLLWFCNVWLSFFPTYLSTKGKYMMAVEVFSILSSSAGLLGCIFFPKCFVILLRPNLNNKKQLMRGKKYNSIVVFQ</sequence>
<evidence type="ECO:0000256" key="11">
    <source>
        <dbReference type="ARBA" id="ARBA00023224"/>
    </source>
</evidence>
<feature type="transmembrane region" description="Helical" evidence="12">
    <location>
        <begin position="768"/>
        <end position="791"/>
    </location>
</feature>